<dbReference type="InterPro" id="IPR032812">
    <property type="entry name" value="SbsA_Ig"/>
</dbReference>
<dbReference type="Pfam" id="PF16286">
    <property type="entry name" value="DUF4932"/>
    <property type="match status" value="1"/>
</dbReference>
<dbReference type="AlphaFoldDB" id="A0A2S4NAI6"/>
<dbReference type="Gene3D" id="2.60.40.10">
    <property type="entry name" value="Immunoglobulins"/>
    <property type="match status" value="1"/>
</dbReference>
<comment type="caution">
    <text evidence="3">The sequence shown here is derived from an EMBL/GenBank/DDBJ whole genome shotgun (WGS) entry which is preliminary data.</text>
</comment>
<evidence type="ECO:0000256" key="1">
    <source>
        <dbReference type="ARBA" id="ARBA00022729"/>
    </source>
</evidence>
<keyword evidence="4" id="KW-1185">Reference proteome</keyword>
<accession>A0A2S4NAI6</accession>
<dbReference type="Proteomes" id="UP000237056">
    <property type="component" value="Unassembled WGS sequence"/>
</dbReference>
<evidence type="ECO:0000313" key="4">
    <source>
        <dbReference type="Proteomes" id="UP000237056"/>
    </source>
</evidence>
<reference evidence="3 4" key="1">
    <citation type="submission" date="2018-01" db="EMBL/GenBank/DDBJ databases">
        <title>Genomic Encyclopedia of Type Strains, Phase I: the one thousand microbial genomes (KMG-I) project.</title>
        <authorList>
            <person name="Goeker M."/>
        </authorList>
    </citation>
    <scope>NUCLEOTIDE SEQUENCE [LARGE SCALE GENOMIC DNA]</scope>
    <source>
        <strain evidence="3 4">DSM 17960</strain>
    </source>
</reference>
<dbReference type="InterPro" id="IPR032560">
    <property type="entry name" value="DUF4932"/>
</dbReference>
<dbReference type="InterPro" id="IPR013783">
    <property type="entry name" value="Ig-like_fold"/>
</dbReference>
<proteinExistence type="predicted"/>
<dbReference type="Pfam" id="PF13205">
    <property type="entry name" value="Big_5"/>
    <property type="match status" value="1"/>
</dbReference>
<protein>
    <submittedName>
        <fullName evidence="3">Ig-like domain-containing protein</fullName>
    </submittedName>
</protein>
<dbReference type="OrthoDB" id="6402335at2"/>
<organism evidence="3 4">
    <name type="scientific">Flavobacterium croceum DSM 17960</name>
    <dbReference type="NCBI Taxonomy" id="1121886"/>
    <lineage>
        <taxon>Bacteria</taxon>
        <taxon>Pseudomonadati</taxon>
        <taxon>Bacteroidota</taxon>
        <taxon>Flavobacteriia</taxon>
        <taxon>Flavobacteriales</taxon>
        <taxon>Flavobacteriaceae</taxon>
        <taxon>Flavobacterium</taxon>
    </lineage>
</organism>
<gene>
    <name evidence="3" type="ORF">Q361_10210</name>
</gene>
<keyword evidence="1" id="KW-0732">Signal</keyword>
<evidence type="ECO:0000259" key="2">
    <source>
        <dbReference type="Pfam" id="PF13205"/>
    </source>
</evidence>
<sequence length="608" mass="71578">MTKKILILIILFCISNYGFTQQNKQLENAKVDPRIELLSIVFRLADADEFKADYFKSYVSDINSYFAEYKNHEFINFIKEIRKEQGIGYDAVAKMAIHLSYPELKPIIPFSKNIPEKRWGKNIKSTEHFITLLQKFHKESNFQKFYSEHQNLYKIAEERFNKNVLNEIDLDWYPQFYGKVPNEKFTIILGMGFTGNFGVKIQVPNQKEIVYSILGAWGFDDDGNPVYTTKNGYTETIVHEFNHSFVNYLQDNIEKDLEPYGDKIYKIVKKDLNEQAYSDWLTALNEGLVRAAVIEYFASSKKADAKLKNEQFFHETYLRKFYWVPDLVSSIEIYQKNRDKFPTLESYMPNLIKAYEAVSKNPINTYKKNMELVFTLPINKNFNSPKIIDFSPKNNAQNISTDIKEIVLFFDKEMLYNYNIKQPPFPYSTIPIDSIKLSESKKEIHISLKRNLNENTEYGLAFGANFRSVDSLNLDKSYLYTFSTIPKPKINSTISKNKRDFKFTFSTTENRILTDLDGTPKIYLQTYLKNNKIKSIKLIGDFNDWNKENNKYRLTNVSENKYRISLSKKLLKNKSNFSFLINDEYLILPNHIDENVDYQPNYKYFKTE</sequence>
<name>A0A2S4NAI6_9FLAO</name>
<dbReference type="EMBL" id="PQNY01000002">
    <property type="protein sequence ID" value="POS02700.1"/>
    <property type="molecule type" value="Genomic_DNA"/>
</dbReference>
<dbReference type="RefSeq" id="WP_103724959.1">
    <property type="nucleotide sequence ID" value="NZ_PQNY01000002.1"/>
</dbReference>
<evidence type="ECO:0000313" key="3">
    <source>
        <dbReference type="EMBL" id="POS02700.1"/>
    </source>
</evidence>
<feature type="domain" description="SbsA Ig-like" evidence="2">
    <location>
        <begin position="384"/>
        <end position="484"/>
    </location>
</feature>